<dbReference type="EMBL" id="SOEG01000030">
    <property type="protein sequence ID" value="TDX48332.1"/>
    <property type="molecule type" value="Genomic_DNA"/>
</dbReference>
<comment type="caution">
    <text evidence="3">The sequence shown here is derived from an EMBL/GenBank/DDBJ whole genome shotgun (WGS) entry which is preliminary data.</text>
</comment>
<sequence>MNLNKLIKGMLDKELEDIHIALPAKIQNYDPEKMRADIVILAKKELGEEEVEIPPVLEVPVSHFKAGPFIIRPPYNRGDVVQVLFNERAIDNLLASNRAESPEFNRKHSLDDATVIAGLKTERESSYPSDHQEDFLIYNRDTQEKAVLKKAGGAILKVDDLVVESSDIKLGSKDASEAIAFKSELNDLKKLVLSHTHPYNAILPNGQPTPMTTSATTSTKTDYPGTSKVVAE</sequence>
<dbReference type="Pfam" id="PF18352">
    <property type="entry name" value="Gp138_N"/>
    <property type="match status" value="1"/>
</dbReference>
<dbReference type="AlphaFoldDB" id="A0A4R8GR61"/>
<feature type="compositionally biased region" description="Low complexity" evidence="1">
    <location>
        <begin position="208"/>
        <end position="221"/>
    </location>
</feature>
<evidence type="ECO:0000313" key="4">
    <source>
        <dbReference type="Proteomes" id="UP000295832"/>
    </source>
</evidence>
<evidence type="ECO:0000313" key="3">
    <source>
        <dbReference type="EMBL" id="TDX48332.1"/>
    </source>
</evidence>
<protein>
    <recommendedName>
        <fullName evidence="2">Phage protein Gp138 N-terminal domain-containing protein</fullName>
    </recommendedName>
</protein>
<evidence type="ECO:0000256" key="1">
    <source>
        <dbReference type="SAM" id="MobiDB-lite"/>
    </source>
</evidence>
<feature type="region of interest" description="Disordered" evidence="1">
    <location>
        <begin position="202"/>
        <end position="232"/>
    </location>
</feature>
<dbReference type="STRING" id="926561.GCA_000379025_03183"/>
<dbReference type="Gene3D" id="2.40.50.230">
    <property type="entry name" value="Gp5 N-terminal domain"/>
    <property type="match status" value="1"/>
</dbReference>
<dbReference type="InterPro" id="IPR041599">
    <property type="entry name" value="Gp138_N"/>
</dbReference>
<reference evidence="3 4" key="1">
    <citation type="submission" date="2019-03" db="EMBL/GenBank/DDBJ databases">
        <title>Subsurface microbial communities from deep shales in Ohio and West Virginia, USA.</title>
        <authorList>
            <person name="Wrighton K."/>
        </authorList>
    </citation>
    <scope>NUCLEOTIDE SEQUENCE [LARGE SCALE GENOMIC DNA]</scope>
    <source>
        <strain evidence="3 4">MSL 6dP</strain>
    </source>
</reference>
<organism evidence="3 4">
    <name type="scientific">Orenia marismortui</name>
    <dbReference type="NCBI Taxonomy" id="46469"/>
    <lineage>
        <taxon>Bacteria</taxon>
        <taxon>Bacillati</taxon>
        <taxon>Bacillota</taxon>
        <taxon>Clostridia</taxon>
        <taxon>Halanaerobiales</taxon>
        <taxon>Halobacteroidaceae</taxon>
        <taxon>Orenia</taxon>
    </lineage>
</organism>
<keyword evidence="4" id="KW-1185">Reference proteome</keyword>
<dbReference type="InterPro" id="IPR037026">
    <property type="entry name" value="Vgr_OB-fold_dom_sf"/>
</dbReference>
<gene>
    <name evidence="3" type="ORF">C7959_13059</name>
</gene>
<dbReference type="RefSeq" id="WP_134118266.1">
    <property type="nucleotide sequence ID" value="NZ_SOEG01000030.1"/>
</dbReference>
<name>A0A4R8GR61_9FIRM</name>
<proteinExistence type="predicted"/>
<feature type="domain" description="Phage protein Gp138 N-terminal" evidence="2">
    <location>
        <begin position="22"/>
        <end position="118"/>
    </location>
</feature>
<accession>A0A4R8GR61</accession>
<dbReference type="Proteomes" id="UP000295832">
    <property type="component" value="Unassembled WGS sequence"/>
</dbReference>
<evidence type="ECO:0000259" key="2">
    <source>
        <dbReference type="Pfam" id="PF18352"/>
    </source>
</evidence>